<reference evidence="1 2" key="1">
    <citation type="journal article" date="2012" name="ISME J.">
        <title>Nitrification expanded: discovery, physiology and genomics of a nitrite-oxidizing bacterium from the phylum Chloroflexi.</title>
        <authorList>
            <person name="Sorokin D.Y."/>
            <person name="Lucker S."/>
            <person name="Vejmelkova D."/>
            <person name="Kostrikina N.A."/>
            <person name="Kleerebezem R."/>
            <person name="Rijpstra W.I."/>
            <person name="Damste J.S."/>
            <person name="Le Paslier D."/>
            <person name="Muyzer G."/>
            <person name="Wagner M."/>
            <person name="van Loosdrecht M.C."/>
            <person name="Daims H."/>
        </authorList>
    </citation>
    <scope>NUCLEOTIDE SEQUENCE [LARGE SCALE GENOMIC DNA]</scope>
    <source>
        <strain evidence="2">none</strain>
    </source>
</reference>
<name>I4ECE3_9BACT</name>
<protein>
    <submittedName>
        <fullName evidence="1">Uncharacterized protein</fullName>
    </submittedName>
</protein>
<keyword evidence="2" id="KW-1185">Reference proteome</keyword>
<sequence>MLSNPAFRTPGIDTPRLAFVQVLPILSAANGTEIVTHST</sequence>
<accession>I4ECE3</accession>
<evidence type="ECO:0000313" key="2">
    <source>
        <dbReference type="Proteomes" id="UP000004221"/>
    </source>
</evidence>
<comment type="caution">
    <text evidence="1">The sequence shown here is derived from an EMBL/GenBank/DDBJ whole genome shotgun (WGS) entry which is preliminary data.</text>
</comment>
<proteinExistence type="predicted"/>
<dbReference type="EMBL" id="CAGS01000006">
    <property type="protein sequence ID" value="CCF82355.1"/>
    <property type="molecule type" value="Genomic_DNA"/>
</dbReference>
<gene>
    <name evidence="1" type="ORF">NITHO_1030009</name>
</gene>
<dbReference type="AlphaFoldDB" id="I4ECE3"/>
<organism evidence="1 2">
    <name type="scientific">Nitrolancea hollandica Lb</name>
    <dbReference type="NCBI Taxonomy" id="1129897"/>
    <lineage>
        <taxon>Bacteria</taxon>
        <taxon>Pseudomonadati</taxon>
        <taxon>Thermomicrobiota</taxon>
        <taxon>Thermomicrobia</taxon>
        <taxon>Sphaerobacterales</taxon>
        <taxon>Sphaerobacterineae</taxon>
        <taxon>Sphaerobacteraceae</taxon>
        <taxon>Nitrolancea</taxon>
    </lineage>
</organism>
<evidence type="ECO:0000313" key="1">
    <source>
        <dbReference type="EMBL" id="CCF82355.1"/>
    </source>
</evidence>
<dbReference type="Proteomes" id="UP000004221">
    <property type="component" value="Unassembled WGS sequence"/>
</dbReference>